<dbReference type="PROSITE" id="PS50878">
    <property type="entry name" value="RT_POL"/>
    <property type="match status" value="1"/>
</dbReference>
<evidence type="ECO:0000256" key="7">
    <source>
        <dbReference type="ARBA" id="ARBA00034120"/>
    </source>
</evidence>
<evidence type="ECO:0000256" key="1">
    <source>
        <dbReference type="ARBA" id="ARBA00022679"/>
    </source>
</evidence>
<evidence type="ECO:0000313" key="9">
    <source>
        <dbReference type="EMBL" id="HAT1597746.1"/>
    </source>
</evidence>
<dbReference type="AlphaFoldDB" id="A0AAN5R6H4"/>
<dbReference type="CDD" id="cd03487">
    <property type="entry name" value="RT_Bac_retron_II"/>
    <property type="match status" value="1"/>
</dbReference>
<feature type="domain" description="Reverse transcriptase" evidence="8">
    <location>
        <begin position="1"/>
        <end position="249"/>
    </location>
</feature>
<keyword evidence="3" id="KW-0479">Metal-binding</keyword>
<evidence type="ECO:0000256" key="5">
    <source>
        <dbReference type="ARBA" id="ARBA00022918"/>
    </source>
</evidence>
<dbReference type="GO" id="GO:0051607">
    <property type="term" value="P:defense response to virus"/>
    <property type="evidence" value="ECO:0007669"/>
    <property type="project" value="UniProtKB-KW"/>
</dbReference>
<evidence type="ECO:0000256" key="4">
    <source>
        <dbReference type="ARBA" id="ARBA00022842"/>
    </source>
</evidence>
<comment type="caution">
    <text evidence="9">The sequence shown here is derived from an EMBL/GenBank/DDBJ whole genome shotgun (WGS) entry which is preliminary data.</text>
</comment>
<dbReference type="Pfam" id="PF00078">
    <property type="entry name" value="RVT_1"/>
    <property type="match status" value="1"/>
</dbReference>
<dbReference type="InterPro" id="IPR000477">
    <property type="entry name" value="RT_dom"/>
</dbReference>
<evidence type="ECO:0000256" key="6">
    <source>
        <dbReference type="ARBA" id="ARBA00023118"/>
    </source>
</evidence>
<name>A0AAN5R6H4_LEGPN</name>
<reference evidence="9" key="2">
    <citation type="submission" date="2020-11" db="EMBL/GenBank/DDBJ databases">
        <authorList>
            <consortium name="NCBI Pathogen Detection Project"/>
        </authorList>
    </citation>
    <scope>NUCLEOTIDE SEQUENCE</scope>
    <source>
        <strain evidence="9">D3612</strain>
    </source>
</reference>
<dbReference type="EMBL" id="DACSEI010000064">
    <property type="protein sequence ID" value="HAT1597746.1"/>
    <property type="molecule type" value="Genomic_DNA"/>
</dbReference>
<evidence type="ECO:0000313" key="10">
    <source>
        <dbReference type="Proteomes" id="UP000861567"/>
    </source>
</evidence>
<dbReference type="GO" id="GO:0003964">
    <property type="term" value="F:RNA-directed DNA polymerase activity"/>
    <property type="evidence" value="ECO:0007669"/>
    <property type="project" value="UniProtKB-KW"/>
</dbReference>
<organism evidence="9 10">
    <name type="scientific">Legionella pneumophila</name>
    <dbReference type="NCBI Taxonomy" id="446"/>
    <lineage>
        <taxon>Bacteria</taxon>
        <taxon>Pseudomonadati</taxon>
        <taxon>Pseudomonadota</taxon>
        <taxon>Gammaproteobacteria</taxon>
        <taxon>Legionellales</taxon>
        <taxon>Legionellaceae</taxon>
        <taxon>Legionella</taxon>
    </lineage>
</organism>
<gene>
    <name evidence="9" type="ORF">I8Y58_003016</name>
</gene>
<accession>A0AAN5R6H4</accession>
<dbReference type="GO" id="GO:0046872">
    <property type="term" value="F:metal ion binding"/>
    <property type="evidence" value="ECO:0007669"/>
    <property type="project" value="UniProtKB-KW"/>
</dbReference>
<sequence length="320" mass="37124">MPRNRYPQPSIPPIANITSLASLLSVNVTDLLYIADNINLFYKPGKILQKKNGEHRYTHDAKRTLKLIHQHIKNRILKKIEYPYFMLGGISDPQNPRSCKAHAQIHCNKKILINEDILDFYPTTSYELVKRVWKHQFNFSDTVAEILTKITTYSGQLPQGWKTSSYIANLALLPIEAHLVELLENKGYSYSRFIDDITVSSPTFISPQEKKSIISNIYGMLFKCGYKPKRTKHEIVSNKEKMIVTSLNVNTETPTLSKQERNNIRAMVYQLEKLFSIQGNTQAYIQKWHSLYGKVNRLKSFHKKNGEQLQERMKLIKPLK</sequence>
<keyword evidence="1" id="KW-0808">Transferase</keyword>
<reference evidence="9" key="1">
    <citation type="journal article" date="2018" name="Genome Biol.">
        <title>SKESA: strategic k-mer extension for scrupulous assemblies.</title>
        <authorList>
            <person name="Souvorov A."/>
            <person name="Agarwala R."/>
            <person name="Lipman D.J."/>
        </authorList>
    </citation>
    <scope>NUCLEOTIDE SEQUENCE</scope>
    <source>
        <strain evidence="9">D3612</strain>
    </source>
</reference>
<dbReference type="Proteomes" id="UP000861567">
    <property type="component" value="Unassembled WGS sequence"/>
</dbReference>
<comment type="similarity">
    <text evidence="7">Belongs to the bacterial reverse transcriptase family.</text>
</comment>
<dbReference type="GO" id="GO:0003723">
    <property type="term" value="F:RNA binding"/>
    <property type="evidence" value="ECO:0007669"/>
    <property type="project" value="InterPro"/>
</dbReference>
<dbReference type="SUPFAM" id="SSF56672">
    <property type="entry name" value="DNA/RNA polymerases"/>
    <property type="match status" value="1"/>
</dbReference>
<evidence type="ECO:0000256" key="2">
    <source>
        <dbReference type="ARBA" id="ARBA00022695"/>
    </source>
</evidence>
<protein>
    <submittedName>
        <fullName evidence="9">RNA-directed DNA polymerase</fullName>
    </submittedName>
</protein>
<dbReference type="InterPro" id="IPR000123">
    <property type="entry name" value="Reverse_transcriptase_msDNA"/>
</dbReference>
<keyword evidence="5 9" id="KW-0695">RNA-directed DNA polymerase</keyword>
<keyword evidence="2" id="KW-0548">Nucleotidyltransferase</keyword>
<evidence type="ECO:0000259" key="8">
    <source>
        <dbReference type="PROSITE" id="PS50878"/>
    </source>
</evidence>
<evidence type="ECO:0000256" key="3">
    <source>
        <dbReference type="ARBA" id="ARBA00022723"/>
    </source>
</evidence>
<dbReference type="InterPro" id="IPR043502">
    <property type="entry name" value="DNA/RNA_pol_sf"/>
</dbReference>
<dbReference type="PRINTS" id="PR00866">
    <property type="entry name" value="RNADNAPOLMS"/>
</dbReference>
<keyword evidence="6" id="KW-0051">Antiviral defense</keyword>
<keyword evidence="4" id="KW-0460">Magnesium</keyword>
<proteinExistence type="inferred from homology"/>